<gene>
    <name evidence="1" type="ORF">BO95DRAFT_73269</name>
</gene>
<dbReference type="Proteomes" id="UP000249057">
    <property type="component" value="Unassembled WGS sequence"/>
</dbReference>
<protein>
    <submittedName>
        <fullName evidence="1">Uncharacterized protein</fullName>
    </submittedName>
</protein>
<organism evidence="1 2">
    <name type="scientific">Aspergillus brunneoviolaceus CBS 621.78</name>
    <dbReference type="NCBI Taxonomy" id="1450534"/>
    <lineage>
        <taxon>Eukaryota</taxon>
        <taxon>Fungi</taxon>
        <taxon>Dikarya</taxon>
        <taxon>Ascomycota</taxon>
        <taxon>Pezizomycotina</taxon>
        <taxon>Eurotiomycetes</taxon>
        <taxon>Eurotiomycetidae</taxon>
        <taxon>Eurotiales</taxon>
        <taxon>Aspergillaceae</taxon>
        <taxon>Aspergillus</taxon>
        <taxon>Aspergillus subgen. Circumdati</taxon>
    </lineage>
</organism>
<name>A0ACD1GEK7_9EURO</name>
<proteinExistence type="predicted"/>
<sequence>MTRKSSVQSKVFSVTKSLRQKRDRRKMSLGTKSHEYSNDCSADVCLGTRIRESGKASIRFFSPADTSGLEYGM</sequence>
<reference evidence="1" key="1">
    <citation type="submission" date="2018-02" db="EMBL/GenBank/DDBJ databases">
        <title>The genomes of Aspergillus section Nigri reveals drivers in fungal speciation.</title>
        <authorList>
            <consortium name="DOE Joint Genome Institute"/>
            <person name="Vesth T.C."/>
            <person name="Nybo J."/>
            <person name="Theobald S."/>
            <person name="Brandl J."/>
            <person name="Frisvad J.C."/>
            <person name="Nielsen K.F."/>
            <person name="Lyhne E.K."/>
            <person name="Kogle M.E."/>
            <person name="Kuo A."/>
            <person name="Riley R."/>
            <person name="Clum A."/>
            <person name="Nolan M."/>
            <person name="Lipzen A."/>
            <person name="Salamov A."/>
            <person name="Henrissat B."/>
            <person name="Wiebenga A."/>
            <person name="De vries R.P."/>
            <person name="Grigoriev I.V."/>
            <person name="Mortensen U.H."/>
            <person name="Andersen M.R."/>
            <person name="Baker S.E."/>
        </authorList>
    </citation>
    <scope>NUCLEOTIDE SEQUENCE</scope>
    <source>
        <strain evidence="1">CBS 621.78</strain>
    </source>
</reference>
<evidence type="ECO:0000313" key="2">
    <source>
        <dbReference type="Proteomes" id="UP000249057"/>
    </source>
</evidence>
<dbReference type="EMBL" id="KZ825328">
    <property type="protein sequence ID" value="RAH47683.1"/>
    <property type="molecule type" value="Genomic_DNA"/>
</dbReference>
<accession>A0ACD1GEK7</accession>
<keyword evidence="2" id="KW-1185">Reference proteome</keyword>
<evidence type="ECO:0000313" key="1">
    <source>
        <dbReference type="EMBL" id="RAH47683.1"/>
    </source>
</evidence>